<evidence type="ECO:0000313" key="3">
    <source>
        <dbReference type="Proteomes" id="UP000682713"/>
    </source>
</evidence>
<comment type="caution">
    <text evidence="2">The sequence shown here is derived from an EMBL/GenBank/DDBJ whole genome shotgun (WGS) entry which is preliminary data.</text>
</comment>
<protein>
    <submittedName>
        <fullName evidence="2">Uncharacterized protein</fullName>
    </submittedName>
</protein>
<reference evidence="2 3" key="1">
    <citation type="submission" date="2021-05" db="EMBL/GenBank/DDBJ databases">
        <title>Novel Bacillus species.</title>
        <authorList>
            <person name="Liu G."/>
        </authorList>
    </citation>
    <scope>NUCLEOTIDE SEQUENCE [LARGE SCALE GENOMIC DNA]</scope>
    <source>
        <strain evidence="2 3">FJAT-49732</strain>
    </source>
</reference>
<feature type="compositionally biased region" description="Acidic residues" evidence="1">
    <location>
        <begin position="319"/>
        <end position="337"/>
    </location>
</feature>
<sequence>MDKALDRINDFEKTEIKAHSSECIFNIQGDLKCRLDHSDVIQEKLYPHITVSVCGFIEIYVKSNGDCYKSKKLKIHQTKDISIIIPPNSKLKSEISNFRIIPSSHSNKKAPIKLLFCCNTFVIQNNDCMSKCSVLVSNYEIILNDIKFEKIPNMDIVPIEFMIASNMLEPECNIQDEVHDYFEATNGRRPKCNCQVACTCSPSGDIEPTQKSYLTQMQDSKFIQKDRSKKGIKHVSKKKILQYMKSIKEDEFTQKIKPVPDNESAQEIDLIHEDEPEQNNHLIQEEDSSEGIYLIEEESSQEIDLFEEESSSQEIDLFEEESSSQEIDLFEEEESGQEIDLFKEEESGQEIDLFEEEESGTEIDLFEEEESGQEIDLFEEEESGQEIDLFKEEESGQEIDLFEEDEPATEIDLFEEDELESEIMLVEEDELESEIELVEEDELETEIDLFEEDELEPGVDLVEEDESGPEVEPVEEAEIEIDPIQEEPESNELALEIEMVDLTETNDPNKRNDLRLNKLNHLIRKNYPQIQDYLINADAILVSSGDIGQLVDDLETVHFDKVWFKEERQNDFQYDYAGKLKVHEPGDYHISYYVLSDELAHFSVNANDNLISPSSYYSGTGNGYHIDSGEIAINVHNVPTDLHLINITNDAVILSPNEESIALLIIKRVN</sequence>
<feature type="region of interest" description="Disordered" evidence="1">
    <location>
        <begin position="319"/>
        <end position="385"/>
    </location>
</feature>
<dbReference type="AlphaFoldDB" id="A0A942TVA0"/>
<name>A0A942TVA0_9BACI</name>
<evidence type="ECO:0000313" key="2">
    <source>
        <dbReference type="EMBL" id="MBS4202364.1"/>
    </source>
</evidence>
<dbReference type="EMBL" id="JAGYPJ010000002">
    <property type="protein sequence ID" value="MBS4202364.1"/>
    <property type="molecule type" value="Genomic_DNA"/>
</dbReference>
<feature type="compositionally biased region" description="Acidic residues" evidence="1">
    <location>
        <begin position="347"/>
        <end position="385"/>
    </location>
</feature>
<dbReference type="RefSeq" id="WP_213113148.1">
    <property type="nucleotide sequence ID" value="NZ_JAGYPJ010000002.1"/>
</dbReference>
<gene>
    <name evidence="2" type="ORF">KHA93_22440</name>
</gene>
<accession>A0A942TVA0</accession>
<keyword evidence="3" id="KW-1185">Reference proteome</keyword>
<proteinExistence type="predicted"/>
<organism evidence="2 3">
    <name type="scientific">Lederbergia citrisecunda</name>
    <dbReference type="NCBI Taxonomy" id="2833583"/>
    <lineage>
        <taxon>Bacteria</taxon>
        <taxon>Bacillati</taxon>
        <taxon>Bacillota</taxon>
        <taxon>Bacilli</taxon>
        <taxon>Bacillales</taxon>
        <taxon>Bacillaceae</taxon>
        <taxon>Lederbergia</taxon>
    </lineage>
</organism>
<evidence type="ECO:0000256" key="1">
    <source>
        <dbReference type="SAM" id="MobiDB-lite"/>
    </source>
</evidence>
<dbReference type="Proteomes" id="UP000682713">
    <property type="component" value="Unassembled WGS sequence"/>
</dbReference>